<reference evidence="1" key="1">
    <citation type="submission" date="2014-11" db="EMBL/GenBank/DDBJ databases">
        <authorList>
            <person name="Amaro Gonzalez C."/>
        </authorList>
    </citation>
    <scope>NUCLEOTIDE SEQUENCE</scope>
</reference>
<protein>
    <submittedName>
        <fullName evidence="1">Uncharacterized protein</fullName>
    </submittedName>
</protein>
<dbReference type="EMBL" id="GBXM01040190">
    <property type="protein sequence ID" value="JAH68387.1"/>
    <property type="molecule type" value="Transcribed_RNA"/>
</dbReference>
<organism evidence="1">
    <name type="scientific">Anguilla anguilla</name>
    <name type="common">European freshwater eel</name>
    <name type="synonym">Muraena anguilla</name>
    <dbReference type="NCBI Taxonomy" id="7936"/>
    <lineage>
        <taxon>Eukaryota</taxon>
        <taxon>Metazoa</taxon>
        <taxon>Chordata</taxon>
        <taxon>Craniata</taxon>
        <taxon>Vertebrata</taxon>
        <taxon>Euteleostomi</taxon>
        <taxon>Actinopterygii</taxon>
        <taxon>Neopterygii</taxon>
        <taxon>Teleostei</taxon>
        <taxon>Anguilliformes</taxon>
        <taxon>Anguillidae</taxon>
        <taxon>Anguilla</taxon>
    </lineage>
</organism>
<reference evidence="1" key="2">
    <citation type="journal article" date="2015" name="Fish Shellfish Immunol.">
        <title>Early steps in the European eel (Anguilla anguilla)-Vibrio vulnificus interaction in the gills: Role of the RtxA13 toxin.</title>
        <authorList>
            <person name="Callol A."/>
            <person name="Pajuelo D."/>
            <person name="Ebbesson L."/>
            <person name="Teles M."/>
            <person name="MacKenzie S."/>
            <person name="Amaro C."/>
        </authorList>
    </citation>
    <scope>NUCLEOTIDE SEQUENCE</scope>
</reference>
<sequence length="37" mass="4236">MCVCTRICVCVCVHIQVSLSRCLKPNESSKFCRWECA</sequence>
<dbReference type="AlphaFoldDB" id="A0A0E9URE4"/>
<evidence type="ECO:0000313" key="1">
    <source>
        <dbReference type="EMBL" id="JAH68387.1"/>
    </source>
</evidence>
<name>A0A0E9URE4_ANGAN</name>
<accession>A0A0E9URE4</accession>
<proteinExistence type="predicted"/>